<dbReference type="RefSeq" id="WP_170308891.1">
    <property type="nucleotide sequence ID" value="NZ_VIWU01000001.1"/>
</dbReference>
<evidence type="ECO:0000256" key="2">
    <source>
        <dbReference type="ARBA" id="ARBA00022475"/>
    </source>
</evidence>
<reference evidence="9 10" key="1">
    <citation type="submission" date="2019-06" db="EMBL/GenBank/DDBJ databases">
        <title>Sequencing the genomes of 1000 actinobacteria strains.</title>
        <authorList>
            <person name="Klenk H.-P."/>
        </authorList>
    </citation>
    <scope>NUCLEOTIDE SEQUENCE [LARGE SCALE GENOMIC DNA]</scope>
    <source>
        <strain evidence="9 10">DSM 45671</strain>
    </source>
</reference>
<keyword evidence="4" id="KW-0378">Hydrolase</keyword>
<dbReference type="PANTHER" id="PTHR14969:SF62">
    <property type="entry name" value="DECAPRENYLPHOSPHORYL-5-PHOSPHORIBOSE PHOSPHATASE RV3807C-RELATED"/>
    <property type="match status" value="1"/>
</dbReference>
<evidence type="ECO:0000313" key="10">
    <source>
        <dbReference type="Proteomes" id="UP000321261"/>
    </source>
</evidence>
<evidence type="ECO:0000256" key="6">
    <source>
        <dbReference type="ARBA" id="ARBA00023136"/>
    </source>
</evidence>
<keyword evidence="2" id="KW-1003">Cell membrane</keyword>
<evidence type="ECO:0000313" key="9">
    <source>
        <dbReference type="EMBL" id="TWF76768.1"/>
    </source>
</evidence>
<dbReference type="GO" id="GO:0016787">
    <property type="term" value="F:hydrolase activity"/>
    <property type="evidence" value="ECO:0007669"/>
    <property type="project" value="UniProtKB-KW"/>
</dbReference>
<dbReference type="EMBL" id="VIWU01000001">
    <property type="protein sequence ID" value="TWF76768.1"/>
    <property type="molecule type" value="Genomic_DNA"/>
</dbReference>
<keyword evidence="5 7" id="KW-1133">Transmembrane helix</keyword>
<feature type="transmembrane region" description="Helical" evidence="7">
    <location>
        <begin position="33"/>
        <end position="55"/>
    </location>
</feature>
<dbReference type="Pfam" id="PF01569">
    <property type="entry name" value="PAP2"/>
    <property type="match status" value="1"/>
</dbReference>
<evidence type="ECO:0000256" key="5">
    <source>
        <dbReference type="ARBA" id="ARBA00022989"/>
    </source>
</evidence>
<evidence type="ECO:0000256" key="3">
    <source>
        <dbReference type="ARBA" id="ARBA00022692"/>
    </source>
</evidence>
<accession>A0A561SPH0</accession>
<keyword evidence="6 7" id="KW-0472">Membrane</keyword>
<comment type="subcellular location">
    <subcellularLocation>
        <location evidence="1">Cell membrane</location>
        <topology evidence="1">Multi-pass membrane protein</topology>
    </subcellularLocation>
</comment>
<feature type="transmembrane region" description="Helical" evidence="7">
    <location>
        <begin position="162"/>
        <end position="180"/>
    </location>
</feature>
<dbReference type="AlphaFoldDB" id="A0A561SPH0"/>
<sequence length="215" mass="22348">MIVADISDVPDVSAEWYRRIVDAAAELPAPLQAAAAFATEAVLAVYVAAFALLWWRARTRTAPVVARALAAPVVTVLAYTLSETAKEWKAVDRPCRLLAVPTIAPCPEVGDWSFPSNHAAVAGAVAVAVLWSALRLGAAVLVLAAAAAASRMVVGVHFPHDVVAGFLLGAVVAAALPTIARMGETTVLRLRSRPVGRLALGSGPVEAPTQPLPVR</sequence>
<dbReference type="Gene3D" id="1.20.144.10">
    <property type="entry name" value="Phosphatidic acid phosphatase type 2/haloperoxidase"/>
    <property type="match status" value="1"/>
</dbReference>
<dbReference type="Proteomes" id="UP000321261">
    <property type="component" value="Unassembled WGS sequence"/>
</dbReference>
<evidence type="ECO:0000259" key="8">
    <source>
        <dbReference type="SMART" id="SM00014"/>
    </source>
</evidence>
<dbReference type="SUPFAM" id="SSF48317">
    <property type="entry name" value="Acid phosphatase/Vanadium-dependent haloperoxidase"/>
    <property type="match status" value="1"/>
</dbReference>
<dbReference type="InterPro" id="IPR000326">
    <property type="entry name" value="PAP2/HPO"/>
</dbReference>
<feature type="domain" description="Phosphatidic acid phosphatase type 2/haloperoxidase" evidence="8">
    <location>
        <begin position="65"/>
        <end position="177"/>
    </location>
</feature>
<proteinExistence type="predicted"/>
<dbReference type="SMART" id="SM00014">
    <property type="entry name" value="acidPPc"/>
    <property type="match status" value="1"/>
</dbReference>
<organism evidence="9 10">
    <name type="scientific">Pseudonocardia hierapolitana</name>
    <dbReference type="NCBI Taxonomy" id="1128676"/>
    <lineage>
        <taxon>Bacteria</taxon>
        <taxon>Bacillati</taxon>
        <taxon>Actinomycetota</taxon>
        <taxon>Actinomycetes</taxon>
        <taxon>Pseudonocardiales</taxon>
        <taxon>Pseudonocardiaceae</taxon>
        <taxon>Pseudonocardia</taxon>
    </lineage>
</organism>
<feature type="transmembrane region" description="Helical" evidence="7">
    <location>
        <begin position="119"/>
        <end position="150"/>
    </location>
</feature>
<name>A0A561SPH0_9PSEU</name>
<gene>
    <name evidence="9" type="ORF">FHX44_112663</name>
</gene>
<keyword evidence="10" id="KW-1185">Reference proteome</keyword>
<evidence type="ECO:0000256" key="7">
    <source>
        <dbReference type="SAM" id="Phobius"/>
    </source>
</evidence>
<keyword evidence="3 7" id="KW-0812">Transmembrane</keyword>
<evidence type="ECO:0000256" key="1">
    <source>
        <dbReference type="ARBA" id="ARBA00004651"/>
    </source>
</evidence>
<protein>
    <submittedName>
        <fullName evidence="9">Undecaprenyl-diphosphatase</fullName>
    </submittedName>
</protein>
<dbReference type="PANTHER" id="PTHR14969">
    <property type="entry name" value="SPHINGOSINE-1-PHOSPHATE PHOSPHOHYDROLASE"/>
    <property type="match status" value="1"/>
</dbReference>
<evidence type="ECO:0000256" key="4">
    <source>
        <dbReference type="ARBA" id="ARBA00022801"/>
    </source>
</evidence>
<dbReference type="InterPro" id="IPR036938">
    <property type="entry name" value="PAP2/HPO_sf"/>
</dbReference>
<dbReference type="GO" id="GO:0005886">
    <property type="term" value="C:plasma membrane"/>
    <property type="evidence" value="ECO:0007669"/>
    <property type="project" value="UniProtKB-SubCell"/>
</dbReference>
<comment type="caution">
    <text evidence="9">The sequence shown here is derived from an EMBL/GenBank/DDBJ whole genome shotgun (WGS) entry which is preliminary data.</text>
</comment>